<keyword evidence="3 6" id="KW-0238">DNA-binding</keyword>
<dbReference type="GO" id="GO:0003677">
    <property type="term" value="F:DNA binding"/>
    <property type="evidence" value="ECO:0007669"/>
    <property type="project" value="UniProtKB-KW"/>
</dbReference>
<evidence type="ECO:0000313" key="7">
    <source>
        <dbReference type="Proteomes" id="UP000575083"/>
    </source>
</evidence>
<proteinExistence type="inferred from homology"/>
<gene>
    <name evidence="6" type="ORF">HNP48_000325</name>
</gene>
<dbReference type="GO" id="GO:0003700">
    <property type="term" value="F:DNA-binding transcription factor activity"/>
    <property type="evidence" value="ECO:0007669"/>
    <property type="project" value="InterPro"/>
</dbReference>
<reference evidence="6 7" key="1">
    <citation type="submission" date="2020-08" db="EMBL/GenBank/DDBJ databases">
        <title>Functional genomics of gut bacteria from endangered species of beetles.</title>
        <authorList>
            <person name="Carlos-Shanley C."/>
        </authorList>
    </citation>
    <scope>NUCLEOTIDE SEQUENCE [LARGE SCALE GENOMIC DNA]</scope>
    <source>
        <strain evidence="6 7">S00198</strain>
    </source>
</reference>
<organism evidence="6 7">
    <name type="scientific">Acidovorax soli</name>
    <dbReference type="NCBI Taxonomy" id="592050"/>
    <lineage>
        <taxon>Bacteria</taxon>
        <taxon>Pseudomonadati</taxon>
        <taxon>Pseudomonadota</taxon>
        <taxon>Betaproteobacteria</taxon>
        <taxon>Burkholderiales</taxon>
        <taxon>Comamonadaceae</taxon>
        <taxon>Acidovorax</taxon>
    </lineage>
</organism>
<sequence>MKFNALRDFLAVAERGSLRGAARQLGSAQAALSHSIQELEKDLGVPLFERGSRGVALTPMGEVFLRRAKSVVENVRRAREEIEQMRGQVHGRLAIAMSSVPHLALYPGALRAFRQRYADVKLDIMDAVYPRVESRLFDGSLDFYVGPAPADTAAGLVVEKLFDNTRVVVGRKGHPLAGARSLKDLAGAEWITSSVTYKAEEEIGPLFQQHGLPPPRLVMSSHSTLTFLTSMVYSDLLMVLPIQWTQSPLFGMVQQIPVRELIPAPPICLVARSGMPLTPAAEYFCDMLRREANHLVVPPGA</sequence>
<dbReference type="AlphaFoldDB" id="A0A7X0P9V2"/>
<accession>A0A7X0P9V2</accession>
<evidence type="ECO:0000256" key="3">
    <source>
        <dbReference type="ARBA" id="ARBA00023125"/>
    </source>
</evidence>
<evidence type="ECO:0000313" key="6">
    <source>
        <dbReference type="EMBL" id="MBB6557661.1"/>
    </source>
</evidence>
<dbReference type="SUPFAM" id="SSF53850">
    <property type="entry name" value="Periplasmic binding protein-like II"/>
    <property type="match status" value="1"/>
</dbReference>
<evidence type="ECO:0000259" key="5">
    <source>
        <dbReference type="PROSITE" id="PS50931"/>
    </source>
</evidence>
<evidence type="ECO:0000256" key="1">
    <source>
        <dbReference type="ARBA" id="ARBA00009437"/>
    </source>
</evidence>
<dbReference type="PANTHER" id="PTHR30419">
    <property type="entry name" value="HTH-TYPE TRANSCRIPTIONAL REGULATOR YBHD"/>
    <property type="match status" value="1"/>
</dbReference>
<dbReference type="PANTHER" id="PTHR30419:SF30">
    <property type="entry name" value="LYSR FAMILY TRANSCRIPTIONAL REGULATOR"/>
    <property type="match status" value="1"/>
</dbReference>
<dbReference type="GO" id="GO:0005829">
    <property type="term" value="C:cytosol"/>
    <property type="evidence" value="ECO:0007669"/>
    <property type="project" value="TreeGrafter"/>
</dbReference>
<keyword evidence="2" id="KW-0805">Transcription regulation</keyword>
<keyword evidence="4" id="KW-0804">Transcription</keyword>
<dbReference type="SUPFAM" id="SSF46785">
    <property type="entry name" value="Winged helix' DNA-binding domain"/>
    <property type="match status" value="1"/>
</dbReference>
<dbReference type="Pfam" id="PF00126">
    <property type="entry name" value="HTH_1"/>
    <property type="match status" value="1"/>
</dbReference>
<comment type="similarity">
    <text evidence="1">Belongs to the LysR transcriptional regulatory family.</text>
</comment>
<name>A0A7X0P9V2_9BURK</name>
<dbReference type="Gene3D" id="1.10.10.10">
    <property type="entry name" value="Winged helix-like DNA-binding domain superfamily/Winged helix DNA-binding domain"/>
    <property type="match status" value="1"/>
</dbReference>
<keyword evidence="7" id="KW-1185">Reference proteome</keyword>
<dbReference type="RefSeq" id="WP_184855102.1">
    <property type="nucleotide sequence ID" value="NZ_JACHLK010000001.1"/>
</dbReference>
<evidence type="ECO:0000256" key="2">
    <source>
        <dbReference type="ARBA" id="ARBA00023015"/>
    </source>
</evidence>
<protein>
    <submittedName>
        <fullName evidence="6">DNA-binding transcriptional LysR family regulator</fullName>
    </submittedName>
</protein>
<evidence type="ECO:0000256" key="4">
    <source>
        <dbReference type="ARBA" id="ARBA00023163"/>
    </source>
</evidence>
<dbReference type="Pfam" id="PF03466">
    <property type="entry name" value="LysR_substrate"/>
    <property type="match status" value="1"/>
</dbReference>
<dbReference type="Proteomes" id="UP000575083">
    <property type="component" value="Unassembled WGS sequence"/>
</dbReference>
<dbReference type="FunFam" id="1.10.10.10:FF:000001">
    <property type="entry name" value="LysR family transcriptional regulator"/>
    <property type="match status" value="1"/>
</dbReference>
<dbReference type="InterPro" id="IPR000847">
    <property type="entry name" value="LysR_HTH_N"/>
</dbReference>
<dbReference type="InterPro" id="IPR005119">
    <property type="entry name" value="LysR_subst-bd"/>
</dbReference>
<comment type="caution">
    <text evidence="6">The sequence shown here is derived from an EMBL/GenBank/DDBJ whole genome shotgun (WGS) entry which is preliminary data.</text>
</comment>
<dbReference type="InterPro" id="IPR036390">
    <property type="entry name" value="WH_DNA-bd_sf"/>
</dbReference>
<dbReference type="PROSITE" id="PS50931">
    <property type="entry name" value="HTH_LYSR"/>
    <property type="match status" value="1"/>
</dbReference>
<dbReference type="InterPro" id="IPR036388">
    <property type="entry name" value="WH-like_DNA-bd_sf"/>
</dbReference>
<dbReference type="Gene3D" id="3.40.190.290">
    <property type="match status" value="1"/>
</dbReference>
<dbReference type="InterPro" id="IPR050950">
    <property type="entry name" value="HTH-type_LysR_regulators"/>
</dbReference>
<feature type="domain" description="HTH lysR-type" evidence="5">
    <location>
        <begin position="1"/>
        <end position="58"/>
    </location>
</feature>
<dbReference type="PRINTS" id="PR00039">
    <property type="entry name" value="HTHLYSR"/>
</dbReference>
<dbReference type="EMBL" id="JACHLK010000001">
    <property type="protein sequence ID" value="MBB6557661.1"/>
    <property type="molecule type" value="Genomic_DNA"/>
</dbReference>